<comment type="similarity">
    <text evidence="1">Belongs to the enoyl-CoA hydratase/isomerase family.</text>
</comment>
<dbReference type="InterPro" id="IPR029045">
    <property type="entry name" value="ClpP/crotonase-like_dom_sf"/>
</dbReference>
<sequence>MSAAGEQVEEQVLYRVEDGIAFITLNRPEKRNALSDDVVRQLRRTLVRMDDDDDAFVGVLHGNGKVFTSGADVKQRQLRPKEELRKLGGPEERDAKTGDLPYAMVNWKPLIAAVHGYAMGAGLYLAMMCDLIVAEEGTQFQVTETVRGTDSTRYLMMLAGRSSLGFATDCALTGRFFSAEEAKAAAAIDRLVAPGTHLAEAEALARQILELPPLAVRQIVEARRQINEEIELQGRIRRSRTLHLSDDFRESASSFMEKRKANFQGA</sequence>
<name>A0A6J7IET9_9ZZZZ</name>
<dbReference type="InterPro" id="IPR001753">
    <property type="entry name" value="Enoyl-CoA_hydra/iso"/>
</dbReference>
<dbReference type="CDD" id="cd06558">
    <property type="entry name" value="crotonase-like"/>
    <property type="match status" value="1"/>
</dbReference>
<dbReference type="SUPFAM" id="SSF52096">
    <property type="entry name" value="ClpP/crotonase"/>
    <property type="match status" value="1"/>
</dbReference>
<proteinExistence type="inferred from homology"/>
<dbReference type="PANTHER" id="PTHR43802:SF1">
    <property type="entry name" value="IP11341P-RELATED"/>
    <property type="match status" value="1"/>
</dbReference>
<dbReference type="EMBL" id="CAFBMX010000004">
    <property type="protein sequence ID" value="CAB4929096.1"/>
    <property type="molecule type" value="Genomic_DNA"/>
</dbReference>
<dbReference type="Pfam" id="PF00378">
    <property type="entry name" value="ECH_1"/>
    <property type="match status" value="1"/>
</dbReference>
<dbReference type="Gene3D" id="3.90.226.10">
    <property type="entry name" value="2-enoyl-CoA Hydratase, Chain A, domain 1"/>
    <property type="match status" value="1"/>
</dbReference>
<accession>A0A6J7IET9</accession>
<dbReference type="PANTHER" id="PTHR43802">
    <property type="entry name" value="ENOYL-COA HYDRATASE"/>
    <property type="match status" value="1"/>
</dbReference>
<evidence type="ECO:0000313" key="2">
    <source>
        <dbReference type="EMBL" id="CAB4929096.1"/>
    </source>
</evidence>
<evidence type="ECO:0000256" key="1">
    <source>
        <dbReference type="ARBA" id="ARBA00005254"/>
    </source>
</evidence>
<reference evidence="2" key="1">
    <citation type="submission" date="2020-05" db="EMBL/GenBank/DDBJ databases">
        <authorList>
            <person name="Chiriac C."/>
            <person name="Salcher M."/>
            <person name="Ghai R."/>
            <person name="Kavagutti S V."/>
        </authorList>
    </citation>
    <scope>NUCLEOTIDE SEQUENCE</scope>
</reference>
<dbReference type="GO" id="GO:0003824">
    <property type="term" value="F:catalytic activity"/>
    <property type="evidence" value="ECO:0007669"/>
    <property type="project" value="InterPro"/>
</dbReference>
<organism evidence="2">
    <name type="scientific">freshwater metagenome</name>
    <dbReference type="NCBI Taxonomy" id="449393"/>
    <lineage>
        <taxon>unclassified sequences</taxon>
        <taxon>metagenomes</taxon>
        <taxon>ecological metagenomes</taxon>
    </lineage>
</organism>
<dbReference type="PROSITE" id="PS00166">
    <property type="entry name" value="ENOYL_COA_HYDRATASE"/>
    <property type="match status" value="1"/>
</dbReference>
<gene>
    <name evidence="2" type="ORF">UFOPK3674_01045</name>
</gene>
<dbReference type="AlphaFoldDB" id="A0A6J7IET9"/>
<protein>
    <submittedName>
        <fullName evidence="2">Unannotated protein</fullName>
    </submittedName>
</protein>
<dbReference type="InterPro" id="IPR018376">
    <property type="entry name" value="Enoyl-CoA_hyd/isom_CS"/>
</dbReference>